<dbReference type="Proteomes" id="UP000244073">
    <property type="component" value="Unassembled WGS sequence"/>
</dbReference>
<keyword evidence="3" id="KW-0479">Metal-binding</keyword>
<dbReference type="AlphaFoldDB" id="A0A2T5LMQ5"/>
<keyword evidence="6" id="KW-0464">Manganese</keyword>
<accession>A0A2T5LMQ5</accession>
<dbReference type="EMBL" id="MSFN02000010">
    <property type="protein sequence ID" value="PTU17565.1"/>
    <property type="molecule type" value="Genomic_DNA"/>
</dbReference>
<dbReference type="InterPro" id="IPR015797">
    <property type="entry name" value="NUDIX_hydrolase-like_dom_sf"/>
</dbReference>
<evidence type="ECO:0000313" key="8">
    <source>
        <dbReference type="EMBL" id="PTU17565.1"/>
    </source>
</evidence>
<name>A0A2T5LMQ5_9EURO</name>
<feature type="domain" description="Nudix hydrolase" evidence="7">
    <location>
        <begin position="31"/>
        <end position="170"/>
    </location>
</feature>
<evidence type="ECO:0000256" key="4">
    <source>
        <dbReference type="ARBA" id="ARBA00022801"/>
    </source>
</evidence>
<protein>
    <recommendedName>
        <fullName evidence="7">Nudix hydrolase domain-containing protein</fullName>
    </recommendedName>
</protein>
<dbReference type="RefSeq" id="XP_040748957.1">
    <property type="nucleotide sequence ID" value="XM_040896116.1"/>
</dbReference>
<evidence type="ECO:0000256" key="6">
    <source>
        <dbReference type="ARBA" id="ARBA00023211"/>
    </source>
</evidence>
<dbReference type="Gene3D" id="3.90.79.10">
    <property type="entry name" value="Nucleoside Triphosphate Pyrophosphohydrolase"/>
    <property type="match status" value="1"/>
</dbReference>
<organism evidence="8 9">
    <name type="scientific">Aspergillus ochraceoroseus IBT 24754</name>
    <dbReference type="NCBI Taxonomy" id="1392256"/>
    <lineage>
        <taxon>Eukaryota</taxon>
        <taxon>Fungi</taxon>
        <taxon>Dikarya</taxon>
        <taxon>Ascomycota</taxon>
        <taxon>Pezizomycotina</taxon>
        <taxon>Eurotiomycetes</taxon>
        <taxon>Eurotiomycetidae</taxon>
        <taxon>Eurotiales</taxon>
        <taxon>Aspergillaceae</taxon>
        <taxon>Aspergillus</taxon>
        <taxon>Aspergillus subgen. Nidulantes</taxon>
    </lineage>
</organism>
<dbReference type="InterPro" id="IPR000086">
    <property type="entry name" value="NUDIX_hydrolase_dom"/>
</dbReference>
<dbReference type="Pfam" id="PF00293">
    <property type="entry name" value="NUDIX"/>
    <property type="match status" value="1"/>
</dbReference>
<gene>
    <name evidence="8" type="ORF">P175DRAFT_0496278</name>
</gene>
<comment type="caution">
    <text evidence="8">The sequence shown here is derived from an EMBL/GenBank/DDBJ whole genome shotgun (WGS) entry which is preliminary data.</text>
</comment>
<evidence type="ECO:0000256" key="5">
    <source>
        <dbReference type="ARBA" id="ARBA00022842"/>
    </source>
</evidence>
<reference evidence="8 9" key="1">
    <citation type="journal article" date="2018" name="Proc. Natl. Acad. Sci. U.S.A.">
        <title>Linking secondary metabolites to gene clusters through genome sequencing of six diverse Aspergillus species.</title>
        <authorList>
            <person name="Kaerboelling I."/>
            <person name="Vesth T.C."/>
            <person name="Frisvad J.C."/>
            <person name="Nybo J.L."/>
            <person name="Theobald S."/>
            <person name="Kuo A."/>
            <person name="Bowyer P."/>
            <person name="Matsuda Y."/>
            <person name="Mondo S."/>
            <person name="Lyhne E.K."/>
            <person name="Kogle M.E."/>
            <person name="Clum A."/>
            <person name="Lipzen A."/>
            <person name="Salamov A."/>
            <person name="Ngan C.Y."/>
            <person name="Daum C."/>
            <person name="Chiniquy J."/>
            <person name="Barry K."/>
            <person name="LaButti K."/>
            <person name="Haridas S."/>
            <person name="Simmons B.A."/>
            <person name="Magnuson J.K."/>
            <person name="Mortensen U.H."/>
            <person name="Larsen T.O."/>
            <person name="Grigoriev I.V."/>
            <person name="Baker S.E."/>
            <person name="Andersen M.R."/>
        </authorList>
    </citation>
    <scope>NUCLEOTIDE SEQUENCE [LARGE SCALE GENOMIC DNA]</scope>
    <source>
        <strain evidence="8 9">IBT 24754</strain>
    </source>
</reference>
<dbReference type="GO" id="GO:0015938">
    <property type="term" value="P:coenzyme A catabolic process"/>
    <property type="evidence" value="ECO:0007669"/>
    <property type="project" value="TreeGrafter"/>
</dbReference>
<keyword evidence="4" id="KW-0378">Hydrolase</keyword>
<dbReference type="PANTHER" id="PTHR12992">
    <property type="entry name" value="NUDIX HYDROLASE"/>
    <property type="match status" value="1"/>
</dbReference>
<keyword evidence="5" id="KW-0460">Magnesium</keyword>
<dbReference type="InterPro" id="IPR045121">
    <property type="entry name" value="CoAse"/>
</dbReference>
<dbReference type="PANTHER" id="PTHR12992:SF24">
    <property type="entry name" value="PEROXISOMAL COENZYME A DIPHOSPHATASE NUDT7"/>
    <property type="match status" value="1"/>
</dbReference>
<comment type="cofactor">
    <cofactor evidence="2">
        <name>Mg(2+)</name>
        <dbReference type="ChEBI" id="CHEBI:18420"/>
    </cofactor>
</comment>
<dbReference type="GO" id="GO:0046872">
    <property type="term" value="F:metal ion binding"/>
    <property type="evidence" value="ECO:0007669"/>
    <property type="project" value="UniProtKB-KW"/>
</dbReference>
<evidence type="ECO:0000256" key="1">
    <source>
        <dbReference type="ARBA" id="ARBA00001936"/>
    </source>
</evidence>
<comment type="cofactor">
    <cofactor evidence="1">
        <name>Mn(2+)</name>
        <dbReference type="ChEBI" id="CHEBI:29035"/>
    </cofactor>
</comment>
<evidence type="ECO:0000256" key="2">
    <source>
        <dbReference type="ARBA" id="ARBA00001946"/>
    </source>
</evidence>
<dbReference type="OrthoDB" id="206213at2759"/>
<dbReference type="GO" id="GO:0010945">
    <property type="term" value="F:coenzyme A diphosphatase activity"/>
    <property type="evidence" value="ECO:0007669"/>
    <property type="project" value="InterPro"/>
</dbReference>
<proteinExistence type="predicted"/>
<evidence type="ECO:0000259" key="7">
    <source>
        <dbReference type="PROSITE" id="PS51462"/>
    </source>
</evidence>
<evidence type="ECO:0000313" key="9">
    <source>
        <dbReference type="Proteomes" id="UP000244073"/>
    </source>
</evidence>
<dbReference type="PROSITE" id="PS51462">
    <property type="entry name" value="NUDIX"/>
    <property type="match status" value="1"/>
</dbReference>
<dbReference type="GeneID" id="63812998"/>
<dbReference type="VEuPathDB" id="FungiDB:P175DRAFT_0496278"/>
<evidence type="ECO:0000256" key="3">
    <source>
        <dbReference type="ARBA" id="ARBA00022723"/>
    </source>
</evidence>
<sequence>MPRLNLTSRNAIERLRAYTPPPTNYDLVPLSRRAAVLVLLYTDAKGDLRPLMVNTIDAGQAALPGGKSDSLEETPFQTARREANEEIGLPNIHHHLPRPFAVQHLCESSLLPWPARNSSCGGKRNGIGGHGRSGMDLVGEHRNSKVSLPEDGSLCNNLMFDMNHVVLVLK</sequence>
<dbReference type="SUPFAM" id="SSF55811">
    <property type="entry name" value="Nudix"/>
    <property type="match status" value="1"/>
</dbReference>